<keyword evidence="1" id="KW-0812">Transmembrane</keyword>
<name>G0UNH2_TRYCI</name>
<evidence type="ECO:0000256" key="1">
    <source>
        <dbReference type="SAM" id="Phobius"/>
    </source>
</evidence>
<protein>
    <submittedName>
        <fullName evidence="2">Uncharacterized protein TCIL3000_6_1670</fullName>
    </submittedName>
</protein>
<feature type="transmembrane region" description="Helical" evidence="1">
    <location>
        <begin position="69"/>
        <end position="88"/>
    </location>
</feature>
<keyword evidence="1" id="KW-1133">Transmembrane helix</keyword>
<keyword evidence="1" id="KW-0472">Membrane</keyword>
<sequence length="152" mass="18161">MHEGEDFPSLCRTALILLFKAYCQGEYIYRSIKLNILSVSFLPFYESSECDTFSFTTSFFFPFPFSSEFPTVNTLSLSCLLFFFHFLHQFYWYEFNRARQIVYICTAVRVFGCSLLFSCKRPFQWIFFLEISSFFFSQPIDGFRSHTDDQFQ</sequence>
<accession>G0UNH2</accession>
<proteinExistence type="predicted"/>
<organism evidence="2">
    <name type="scientific">Trypanosoma congolense (strain IL3000)</name>
    <dbReference type="NCBI Taxonomy" id="1068625"/>
    <lineage>
        <taxon>Eukaryota</taxon>
        <taxon>Discoba</taxon>
        <taxon>Euglenozoa</taxon>
        <taxon>Kinetoplastea</taxon>
        <taxon>Metakinetoplastina</taxon>
        <taxon>Trypanosomatida</taxon>
        <taxon>Trypanosomatidae</taxon>
        <taxon>Trypanosoma</taxon>
        <taxon>Nannomonas</taxon>
    </lineage>
</organism>
<dbReference type="VEuPathDB" id="TriTrypDB:TcIL3000_6_1670"/>
<gene>
    <name evidence="2" type="ORF">TCIL3000_6_1670</name>
</gene>
<dbReference type="AlphaFoldDB" id="G0UNH2"/>
<evidence type="ECO:0000313" key="2">
    <source>
        <dbReference type="EMBL" id="CCC90932.1"/>
    </source>
</evidence>
<dbReference type="EMBL" id="HE575319">
    <property type="protein sequence ID" value="CCC90932.1"/>
    <property type="molecule type" value="Genomic_DNA"/>
</dbReference>
<reference evidence="2" key="1">
    <citation type="journal article" date="2012" name="Proc. Natl. Acad. Sci. U.S.A.">
        <title>Antigenic diversity is generated by distinct evolutionary mechanisms in African trypanosome species.</title>
        <authorList>
            <person name="Jackson A.P."/>
            <person name="Berry A."/>
            <person name="Aslett M."/>
            <person name="Allison H.C."/>
            <person name="Burton P."/>
            <person name="Vavrova-Anderson J."/>
            <person name="Brown R."/>
            <person name="Browne H."/>
            <person name="Corton N."/>
            <person name="Hauser H."/>
            <person name="Gamble J."/>
            <person name="Gilderthorp R."/>
            <person name="Marcello L."/>
            <person name="McQuillan J."/>
            <person name="Otto T.D."/>
            <person name="Quail M.A."/>
            <person name="Sanders M.J."/>
            <person name="van Tonder A."/>
            <person name="Ginger M.L."/>
            <person name="Field M.C."/>
            <person name="Barry J.D."/>
            <person name="Hertz-Fowler C."/>
            <person name="Berriman M."/>
        </authorList>
    </citation>
    <scope>NUCLEOTIDE SEQUENCE</scope>
    <source>
        <strain evidence="2">IL3000</strain>
    </source>
</reference>